<keyword evidence="15" id="KW-1185">Reference proteome</keyword>
<comment type="caution">
    <text evidence="14">The sequence shown here is derived from an EMBL/GenBank/DDBJ whole genome shotgun (WGS) entry which is preliminary data.</text>
</comment>
<evidence type="ECO:0000256" key="4">
    <source>
        <dbReference type="ARBA" id="ARBA00022692"/>
    </source>
</evidence>
<evidence type="ECO:0000256" key="1">
    <source>
        <dbReference type="ARBA" id="ARBA00004477"/>
    </source>
</evidence>
<comment type="similarity">
    <text evidence="2">Belongs to the ERG28 family.</text>
</comment>
<sequence>MAQLLPQDDGLLPYFLLMTSSLAIAHTVVCYISSPVVSTAQFQGPLAPAPSGLFARVYGVKNFYTAMIRGYAAYRISNSEVYTLAMLTYVGVFFLYSTELLVYRTSRPREVLTSLMMSSVGLAWMYTQRDFYAH</sequence>
<evidence type="ECO:0000256" key="13">
    <source>
        <dbReference type="SAM" id="Phobius"/>
    </source>
</evidence>
<evidence type="ECO:0000256" key="6">
    <source>
        <dbReference type="ARBA" id="ARBA00022955"/>
    </source>
</evidence>
<dbReference type="PANTHER" id="PTHR15451:SF19">
    <property type="entry name" value="ERGOSTEROL BIOSYNTHETIC PROTEIN 28 HOMOLOG"/>
    <property type="match status" value="1"/>
</dbReference>
<comment type="subcellular location">
    <subcellularLocation>
        <location evidence="1">Endoplasmic reticulum membrane</location>
        <topology evidence="1">Multi-pass membrane protein</topology>
    </subcellularLocation>
</comment>
<keyword evidence="8" id="KW-0756">Sterol biosynthesis</keyword>
<dbReference type="InterPro" id="IPR005352">
    <property type="entry name" value="Erg28"/>
</dbReference>
<keyword evidence="3" id="KW-0444">Lipid biosynthesis</keyword>
<keyword evidence="4 13" id="KW-0812">Transmembrane</keyword>
<evidence type="ECO:0000256" key="2">
    <source>
        <dbReference type="ARBA" id="ARBA00005377"/>
    </source>
</evidence>
<dbReference type="PANTHER" id="PTHR15451">
    <property type="entry name" value="ERGOSTEROL BIOSYNTHETIC PROTEIN 28-RELATED"/>
    <property type="match status" value="1"/>
</dbReference>
<dbReference type="GO" id="GO:0005789">
    <property type="term" value="C:endoplasmic reticulum membrane"/>
    <property type="evidence" value="ECO:0007669"/>
    <property type="project" value="UniProtKB-SubCell"/>
</dbReference>
<gene>
    <name evidence="14" type="ORF">B0T26DRAFT_753118</name>
</gene>
<dbReference type="RefSeq" id="XP_060294266.1">
    <property type="nucleotide sequence ID" value="XM_060445626.1"/>
</dbReference>
<feature type="transmembrane region" description="Helical" evidence="13">
    <location>
        <begin position="81"/>
        <end position="103"/>
    </location>
</feature>
<evidence type="ECO:0000256" key="5">
    <source>
        <dbReference type="ARBA" id="ARBA00022824"/>
    </source>
</evidence>
<dbReference type="GO" id="GO:0030674">
    <property type="term" value="F:protein-macromolecule adaptor activity"/>
    <property type="evidence" value="ECO:0007669"/>
    <property type="project" value="TreeGrafter"/>
</dbReference>
<evidence type="ECO:0000256" key="9">
    <source>
        <dbReference type="ARBA" id="ARBA00023098"/>
    </source>
</evidence>
<evidence type="ECO:0000256" key="3">
    <source>
        <dbReference type="ARBA" id="ARBA00022516"/>
    </source>
</evidence>
<proteinExistence type="inferred from homology"/>
<evidence type="ECO:0000256" key="11">
    <source>
        <dbReference type="ARBA" id="ARBA00023166"/>
    </source>
</evidence>
<protein>
    <submittedName>
        <fullName evidence="14">Ergosterol biosynthesis protein-like protein Erg28</fullName>
    </submittedName>
</protein>
<keyword evidence="7 13" id="KW-1133">Transmembrane helix</keyword>
<dbReference type="AlphaFoldDB" id="A0AA40ABQ4"/>
<keyword evidence="12" id="KW-0753">Steroid metabolism</keyword>
<keyword evidence="6" id="KW-0752">Steroid biosynthesis</keyword>
<evidence type="ECO:0000256" key="8">
    <source>
        <dbReference type="ARBA" id="ARBA00023011"/>
    </source>
</evidence>
<feature type="transmembrane region" description="Helical" evidence="13">
    <location>
        <begin position="12"/>
        <end position="34"/>
    </location>
</feature>
<dbReference type="Pfam" id="PF03694">
    <property type="entry name" value="Erg28"/>
    <property type="match status" value="1"/>
</dbReference>
<dbReference type="GeneID" id="85328896"/>
<keyword evidence="11" id="KW-1207">Sterol metabolism</keyword>
<keyword evidence="10 13" id="KW-0472">Membrane</keyword>
<evidence type="ECO:0000256" key="12">
    <source>
        <dbReference type="ARBA" id="ARBA00023221"/>
    </source>
</evidence>
<evidence type="ECO:0000256" key="10">
    <source>
        <dbReference type="ARBA" id="ARBA00023136"/>
    </source>
</evidence>
<evidence type="ECO:0000313" key="14">
    <source>
        <dbReference type="EMBL" id="KAK0712943.1"/>
    </source>
</evidence>
<keyword evidence="5" id="KW-0256">Endoplasmic reticulum</keyword>
<reference evidence="14" key="1">
    <citation type="submission" date="2023-06" db="EMBL/GenBank/DDBJ databases">
        <title>Genome-scale phylogeny and comparative genomics of the fungal order Sordariales.</title>
        <authorList>
            <consortium name="Lawrence Berkeley National Laboratory"/>
            <person name="Hensen N."/>
            <person name="Bonometti L."/>
            <person name="Westerberg I."/>
            <person name="Brannstrom I.O."/>
            <person name="Guillou S."/>
            <person name="Cros-Aarteil S."/>
            <person name="Calhoun S."/>
            <person name="Haridas S."/>
            <person name="Kuo A."/>
            <person name="Mondo S."/>
            <person name="Pangilinan J."/>
            <person name="Riley R."/>
            <person name="LaButti K."/>
            <person name="Andreopoulos B."/>
            <person name="Lipzen A."/>
            <person name="Chen C."/>
            <person name="Yanf M."/>
            <person name="Daum C."/>
            <person name="Ng V."/>
            <person name="Clum A."/>
            <person name="Steindorff A."/>
            <person name="Ohm R."/>
            <person name="Martin F."/>
            <person name="Silar P."/>
            <person name="Natvig D."/>
            <person name="Lalanne C."/>
            <person name="Gautier V."/>
            <person name="Ament-velasquez S.L."/>
            <person name="Kruys A."/>
            <person name="Hutchinson M.I."/>
            <person name="Powell A.J."/>
            <person name="Barry K."/>
            <person name="Miller A.N."/>
            <person name="Grigoriev I.V."/>
            <person name="Debuchy R."/>
            <person name="Gladieux P."/>
            <person name="Thoren M.H."/>
            <person name="Johannesson H."/>
        </authorList>
    </citation>
    <scope>NUCLEOTIDE SEQUENCE</scope>
    <source>
        <strain evidence="14">SMH2392-1A</strain>
    </source>
</reference>
<organism evidence="14 15">
    <name type="scientific">Lasiosphaeria miniovina</name>
    <dbReference type="NCBI Taxonomy" id="1954250"/>
    <lineage>
        <taxon>Eukaryota</taxon>
        <taxon>Fungi</taxon>
        <taxon>Dikarya</taxon>
        <taxon>Ascomycota</taxon>
        <taxon>Pezizomycotina</taxon>
        <taxon>Sordariomycetes</taxon>
        <taxon>Sordariomycetidae</taxon>
        <taxon>Sordariales</taxon>
        <taxon>Lasiosphaeriaceae</taxon>
        <taxon>Lasiosphaeria</taxon>
    </lineage>
</organism>
<accession>A0AA40ABQ4</accession>
<evidence type="ECO:0000256" key="7">
    <source>
        <dbReference type="ARBA" id="ARBA00022989"/>
    </source>
</evidence>
<dbReference type="GO" id="GO:0016126">
    <property type="term" value="P:sterol biosynthetic process"/>
    <property type="evidence" value="ECO:0007669"/>
    <property type="project" value="UniProtKB-KW"/>
</dbReference>
<keyword evidence="9" id="KW-0443">Lipid metabolism</keyword>
<dbReference type="Proteomes" id="UP001172101">
    <property type="component" value="Unassembled WGS sequence"/>
</dbReference>
<name>A0AA40ABQ4_9PEZI</name>
<evidence type="ECO:0000313" key="15">
    <source>
        <dbReference type="Proteomes" id="UP001172101"/>
    </source>
</evidence>
<dbReference type="EMBL" id="JAUIRO010000005">
    <property type="protein sequence ID" value="KAK0712943.1"/>
    <property type="molecule type" value="Genomic_DNA"/>
</dbReference>